<dbReference type="GO" id="GO:0004560">
    <property type="term" value="F:alpha-L-fucosidase activity"/>
    <property type="evidence" value="ECO:0007669"/>
    <property type="project" value="InterPro"/>
</dbReference>
<feature type="domain" description="Glycoside hydrolase family 29 N-terminal" evidence="8">
    <location>
        <begin position="37"/>
        <end position="408"/>
    </location>
</feature>
<sequence length="527" mass="61447">MKKKLLNYLMLGFSLISLPATGQNQNKQNISETTLKKEKVPEKVYKEEWPSIARHKTPEWFRDAKFGIYTHFGPAVLATQHKTTEWWGWAMYNTKAKYWTNAIRPDSPDTTRNFKLHRELFGDQNEYGYKDLIMDFQPDKFDAEEWAEIFSKSGAKFSGPMGCHHDNFMLWDSEVTRWNMKRTAGIDVVGELEKAIRARDMKFVMTFHHAFSWWFFSESYKFDGANPEYEDLYCRPHKFSTDPDSFEEYPDAEYEDLWFRKLKEAYTKYNPDLLWFDMGLELLSDEIRQRAFAGMLNNAANNNQEIGISYKTKFDICIPPSAGILDYEKGRSTGLREDVWLTDTPLGGWFYNGRKSRSAEAMIEILVDIVSKNGCLLLDVSPKPDGTIPEDQIKTLLGMGEWLKMNGEAIYNTRPWVIAEEGPTKLAKDGHFNENWEAIYTEEDIRFTRSKDNKTLYITVLDRPSQGKVLVKKLATVYEYLDRDIDQVNLLGTEGNIKWNRNKKGLELQFPKNANGKYAFCYKLQLK</sequence>
<evidence type="ECO:0000259" key="9">
    <source>
        <dbReference type="Pfam" id="PF16757"/>
    </source>
</evidence>
<keyword evidence="11" id="KW-1185">Reference proteome</keyword>
<dbReference type="InterPro" id="IPR057739">
    <property type="entry name" value="Glyco_hydro_29_N"/>
</dbReference>
<dbReference type="PIRSF" id="PIRSF001092">
    <property type="entry name" value="Alpha-L-fucosidase"/>
    <property type="match status" value="1"/>
</dbReference>
<evidence type="ECO:0000256" key="3">
    <source>
        <dbReference type="ARBA" id="ARBA00012662"/>
    </source>
</evidence>
<dbReference type="SMART" id="SM00812">
    <property type="entry name" value="Alpha_L_fucos"/>
    <property type="match status" value="1"/>
</dbReference>
<dbReference type="InterPro" id="IPR000933">
    <property type="entry name" value="Glyco_hydro_29"/>
</dbReference>
<evidence type="ECO:0000259" key="8">
    <source>
        <dbReference type="Pfam" id="PF01120"/>
    </source>
</evidence>
<keyword evidence="4 7" id="KW-0732">Signal</keyword>
<dbReference type="Proteomes" id="UP000019402">
    <property type="component" value="Unassembled WGS sequence"/>
</dbReference>
<dbReference type="Pfam" id="PF16757">
    <property type="entry name" value="Fucosidase_C"/>
    <property type="match status" value="1"/>
</dbReference>
<dbReference type="InterPro" id="IPR016286">
    <property type="entry name" value="FUC_metazoa-typ"/>
</dbReference>
<dbReference type="PANTHER" id="PTHR10030:SF37">
    <property type="entry name" value="ALPHA-L-FUCOSIDASE-RELATED"/>
    <property type="match status" value="1"/>
</dbReference>
<dbReference type="eggNOG" id="COG3669">
    <property type="taxonomic scope" value="Bacteria"/>
</dbReference>
<dbReference type="AlphaFoldDB" id="W7YM35"/>
<comment type="caution">
    <text evidence="10">The sequence shown here is derived from an EMBL/GenBank/DDBJ whole genome shotgun (WGS) entry which is preliminary data.</text>
</comment>
<name>W7YM35_9BACT</name>
<dbReference type="RefSeq" id="WP_052343013.1">
    <property type="nucleotide sequence ID" value="NZ_BAMD01000111.1"/>
</dbReference>
<dbReference type="PRINTS" id="PR00741">
    <property type="entry name" value="GLHYDRLASE29"/>
</dbReference>
<evidence type="ECO:0000256" key="7">
    <source>
        <dbReference type="SAM" id="SignalP"/>
    </source>
</evidence>
<dbReference type="Gene3D" id="3.20.20.80">
    <property type="entry name" value="Glycosidases"/>
    <property type="match status" value="1"/>
</dbReference>
<proteinExistence type="inferred from homology"/>
<dbReference type="EMBL" id="BAMD01000111">
    <property type="protein sequence ID" value="GAF05716.1"/>
    <property type="molecule type" value="Genomic_DNA"/>
</dbReference>
<dbReference type="GO" id="GO:0006004">
    <property type="term" value="P:fucose metabolic process"/>
    <property type="evidence" value="ECO:0007669"/>
    <property type="project" value="InterPro"/>
</dbReference>
<comment type="function">
    <text evidence="1">Alpha-L-fucosidase is responsible for hydrolyzing the alpha-1,6-linked fucose joined to the reducing-end N-acetylglucosamine of the carbohydrate moieties of glycoproteins.</text>
</comment>
<feature type="signal peptide" evidence="7">
    <location>
        <begin position="1"/>
        <end position="22"/>
    </location>
</feature>
<evidence type="ECO:0000256" key="2">
    <source>
        <dbReference type="ARBA" id="ARBA00007951"/>
    </source>
</evidence>
<evidence type="ECO:0000256" key="6">
    <source>
        <dbReference type="ARBA" id="ARBA00023295"/>
    </source>
</evidence>
<gene>
    <name evidence="10" type="ORF">JCM21142_104465</name>
</gene>
<evidence type="ECO:0000256" key="4">
    <source>
        <dbReference type="ARBA" id="ARBA00022729"/>
    </source>
</evidence>
<organism evidence="10 11">
    <name type="scientific">Saccharicrinis fermentans DSM 9555 = JCM 21142</name>
    <dbReference type="NCBI Taxonomy" id="869213"/>
    <lineage>
        <taxon>Bacteria</taxon>
        <taxon>Pseudomonadati</taxon>
        <taxon>Bacteroidota</taxon>
        <taxon>Bacteroidia</taxon>
        <taxon>Marinilabiliales</taxon>
        <taxon>Marinilabiliaceae</taxon>
        <taxon>Saccharicrinis</taxon>
    </lineage>
</organism>
<evidence type="ECO:0000256" key="5">
    <source>
        <dbReference type="ARBA" id="ARBA00022801"/>
    </source>
</evidence>
<keyword evidence="5" id="KW-0378">Hydrolase</keyword>
<dbReference type="SUPFAM" id="SSF51445">
    <property type="entry name" value="(Trans)glycosidases"/>
    <property type="match status" value="1"/>
</dbReference>
<dbReference type="Gene3D" id="2.60.40.1180">
    <property type="entry name" value="Golgi alpha-mannosidase II"/>
    <property type="match status" value="1"/>
</dbReference>
<dbReference type="Pfam" id="PF01120">
    <property type="entry name" value="Alpha_L_fucos"/>
    <property type="match status" value="1"/>
</dbReference>
<evidence type="ECO:0000256" key="1">
    <source>
        <dbReference type="ARBA" id="ARBA00004071"/>
    </source>
</evidence>
<comment type="similarity">
    <text evidence="2">Belongs to the glycosyl hydrolase 29 family.</text>
</comment>
<dbReference type="GO" id="GO:0005764">
    <property type="term" value="C:lysosome"/>
    <property type="evidence" value="ECO:0007669"/>
    <property type="project" value="TreeGrafter"/>
</dbReference>
<reference evidence="10 11" key="1">
    <citation type="journal article" date="2014" name="Genome Announc.">
        <title>Draft Genome Sequence of Cytophaga fermentans JCM 21142T, a Facultative Anaerobe Isolated from Marine Mud.</title>
        <authorList>
            <person name="Starns D."/>
            <person name="Oshima K."/>
            <person name="Suda W."/>
            <person name="Iino T."/>
            <person name="Yuki M."/>
            <person name="Inoue J."/>
            <person name="Kitamura K."/>
            <person name="Iida T."/>
            <person name="Darby A."/>
            <person name="Hattori M."/>
            <person name="Ohkuma M."/>
        </authorList>
    </citation>
    <scope>NUCLEOTIDE SEQUENCE [LARGE SCALE GENOMIC DNA]</scope>
    <source>
        <strain evidence="10 11">JCM 21142</strain>
    </source>
</reference>
<evidence type="ECO:0000313" key="11">
    <source>
        <dbReference type="Proteomes" id="UP000019402"/>
    </source>
</evidence>
<accession>W7YM35</accession>
<dbReference type="STRING" id="869213.GCA_000517085_01082"/>
<dbReference type="InterPro" id="IPR031919">
    <property type="entry name" value="Fucosidase_C"/>
</dbReference>
<keyword evidence="6" id="KW-0326">Glycosidase</keyword>
<protein>
    <recommendedName>
        <fullName evidence="3">alpha-L-fucosidase</fullName>
        <ecNumber evidence="3">3.2.1.51</ecNumber>
    </recommendedName>
</protein>
<feature type="domain" description="Alpha-L-fucosidase C-terminal" evidence="9">
    <location>
        <begin position="442"/>
        <end position="524"/>
    </location>
</feature>
<dbReference type="InterPro" id="IPR013780">
    <property type="entry name" value="Glyco_hydro_b"/>
</dbReference>
<evidence type="ECO:0000313" key="10">
    <source>
        <dbReference type="EMBL" id="GAF05716.1"/>
    </source>
</evidence>
<dbReference type="InterPro" id="IPR017853">
    <property type="entry name" value="GH"/>
</dbReference>
<dbReference type="EC" id="3.2.1.51" evidence="3"/>
<dbReference type="PANTHER" id="PTHR10030">
    <property type="entry name" value="ALPHA-L-FUCOSIDASE"/>
    <property type="match status" value="1"/>
</dbReference>
<feature type="chain" id="PRO_5004907415" description="alpha-L-fucosidase" evidence="7">
    <location>
        <begin position="23"/>
        <end position="527"/>
    </location>
</feature>
<dbReference type="GO" id="GO:0016139">
    <property type="term" value="P:glycoside catabolic process"/>
    <property type="evidence" value="ECO:0007669"/>
    <property type="project" value="TreeGrafter"/>
</dbReference>